<dbReference type="EMBL" id="LOMO01000235">
    <property type="protein sequence ID" value="KXY30082.1"/>
    <property type="molecule type" value="Genomic_DNA"/>
</dbReference>
<proteinExistence type="predicted"/>
<dbReference type="Proteomes" id="UP000075476">
    <property type="component" value="Unassembled WGS sequence"/>
</dbReference>
<evidence type="ECO:0000313" key="2">
    <source>
        <dbReference type="Proteomes" id="UP000075476"/>
    </source>
</evidence>
<gene>
    <name evidence="1" type="ORF">AT268_17395</name>
</gene>
<reference evidence="1 2" key="1">
    <citation type="submission" date="2015-12" db="EMBL/GenBank/DDBJ databases">
        <title>Bacillus cereus Group isolate.</title>
        <authorList>
            <person name="Kovac J."/>
        </authorList>
    </citation>
    <scope>NUCLEOTIDE SEQUENCE [LARGE SCALE GENOMIC DNA]</scope>
    <source>
        <strain evidence="1 2">FSL K6-0073</strain>
    </source>
</reference>
<organism evidence="1 2">
    <name type="scientific">Bacillus cereus</name>
    <dbReference type="NCBI Taxonomy" id="1396"/>
    <lineage>
        <taxon>Bacteria</taxon>
        <taxon>Bacillati</taxon>
        <taxon>Bacillota</taxon>
        <taxon>Bacilli</taxon>
        <taxon>Bacillales</taxon>
        <taxon>Bacillaceae</taxon>
        <taxon>Bacillus</taxon>
        <taxon>Bacillus cereus group</taxon>
    </lineage>
</organism>
<evidence type="ECO:0000313" key="1">
    <source>
        <dbReference type="EMBL" id="KXY30082.1"/>
    </source>
</evidence>
<comment type="caution">
    <text evidence="1">The sequence shown here is derived from an EMBL/GenBank/DDBJ whole genome shotgun (WGS) entry which is preliminary data.</text>
</comment>
<dbReference type="AlphaFoldDB" id="A0A9X0MCL5"/>
<protein>
    <submittedName>
        <fullName evidence="1">Uncharacterized protein</fullName>
    </submittedName>
</protein>
<accession>A0A9X0MCL5</accession>
<name>A0A9X0MCL5_BACCE</name>
<dbReference type="RefSeq" id="WP_061664061.1">
    <property type="nucleotide sequence ID" value="NZ_LOMO01000235.1"/>
</dbReference>
<sequence length="137" mass="16094">MGKLSVLGAQRVKALTEMLNEKLREELFNIETPSEKELQAMVDKEFGIDDWQSEYESHIEQAREVIKKLNIITGRGISISENNYGRNNTTDYSKRLSELRQEFIDKPRQQLRDEYKRKEQMLWLCETLEEAKAIVGI</sequence>